<feature type="domain" description="CheW-like" evidence="1">
    <location>
        <begin position="16"/>
        <end position="154"/>
    </location>
</feature>
<organism evidence="2 3">
    <name type="scientific">Rubripirellula obstinata</name>
    <dbReference type="NCBI Taxonomy" id="406547"/>
    <lineage>
        <taxon>Bacteria</taxon>
        <taxon>Pseudomonadati</taxon>
        <taxon>Planctomycetota</taxon>
        <taxon>Planctomycetia</taxon>
        <taxon>Pirellulales</taxon>
        <taxon>Pirellulaceae</taxon>
        <taxon>Rubripirellula</taxon>
    </lineage>
</organism>
<comment type="caution">
    <text evidence="2">The sequence shown here is derived from an EMBL/GenBank/DDBJ whole genome shotgun (WGS) entry which is preliminary data.</text>
</comment>
<dbReference type="RefSeq" id="WP_068266358.1">
    <property type="nucleotide sequence ID" value="NZ_LWSK01000118.1"/>
</dbReference>
<sequence>MTTTTQTPAESKSSAAITLATFYVDNMLFGVNIDVVQEINRLSDVTEVPHSPSSVRGVINLRGEVVTVVDLRSLLGMKRREIESDCRCVVIHSQDELIGVLVDQIADTLSVPQSKIDPPPANIDGIEGQYFRGVHTLDSGVVILLDVQQLLEAN</sequence>
<dbReference type="PANTHER" id="PTHR22617:SF23">
    <property type="entry name" value="CHEMOTAXIS PROTEIN CHEW"/>
    <property type="match status" value="1"/>
</dbReference>
<dbReference type="Gene3D" id="2.40.50.180">
    <property type="entry name" value="CheA-289, Domain 4"/>
    <property type="match status" value="1"/>
</dbReference>
<dbReference type="PROSITE" id="PS50851">
    <property type="entry name" value="CHEW"/>
    <property type="match status" value="1"/>
</dbReference>
<protein>
    <submittedName>
        <fullName evidence="2">Chemotaxis protein CheW</fullName>
    </submittedName>
</protein>
<evidence type="ECO:0000259" key="1">
    <source>
        <dbReference type="PROSITE" id="PS50851"/>
    </source>
</evidence>
<dbReference type="InterPro" id="IPR039315">
    <property type="entry name" value="CheW"/>
</dbReference>
<dbReference type="InterPro" id="IPR036061">
    <property type="entry name" value="CheW-like_dom_sf"/>
</dbReference>
<reference evidence="2 3" key="1">
    <citation type="submission" date="2019-08" db="EMBL/GenBank/DDBJ databases">
        <title>Deep-cultivation of Planctomycetes and their phenomic and genomic characterization uncovers novel biology.</title>
        <authorList>
            <person name="Wiegand S."/>
            <person name="Jogler M."/>
            <person name="Boedeker C."/>
            <person name="Pinto D."/>
            <person name="Vollmers J."/>
            <person name="Rivas-Marin E."/>
            <person name="Kohn T."/>
            <person name="Peeters S.H."/>
            <person name="Heuer A."/>
            <person name="Rast P."/>
            <person name="Oberbeckmann S."/>
            <person name="Bunk B."/>
            <person name="Jeske O."/>
            <person name="Meyerdierks A."/>
            <person name="Storesund J.E."/>
            <person name="Kallscheuer N."/>
            <person name="Luecker S."/>
            <person name="Lage O.M."/>
            <person name="Pohl T."/>
            <person name="Merkel B.J."/>
            <person name="Hornburger P."/>
            <person name="Mueller R.-W."/>
            <person name="Bruemmer F."/>
            <person name="Labrenz M."/>
            <person name="Spormann A.M."/>
            <person name="Op Den Camp H."/>
            <person name="Overmann J."/>
            <person name="Amann R."/>
            <person name="Jetten M.S.M."/>
            <person name="Mascher T."/>
            <person name="Medema M.H."/>
            <person name="Devos D.P."/>
            <person name="Kaster A.-K."/>
            <person name="Ovreas L."/>
            <person name="Rohde M."/>
            <person name="Galperin M.Y."/>
            <person name="Jogler C."/>
        </authorList>
    </citation>
    <scope>NUCLEOTIDE SEQUENCE [LARGE SCALE GENOMIC DNA]</scope>
    <source>
        <strain evidence="2 3">LF1</strain>
    </source>
</reference>
<dbReference type="GO" id="GO:0006935">
    <property type="term" value="P:chemotaxis"/>
    <property type="evidence" value="ECO:0007669"/>
    <property type="project" value="InterPro"/>
</dbReference>
<dbReference type="Gene3D" id="2.30.30.40">
    <property type="entry name" value="SH3 Domains"/>
    <property type="match status" value="1"/>
</dbReference>
<dbReference type="GO" id="GO:0007165">
    <property type="term" value="P:signal transduction"/>
    <property type="evidence" value="ECO:0007669"/>
    <property type="project" value="InterPro"/>
</dbReference>
<dbReference type="PANTHER" id="PTHR22617">
    <property type="entry name" value="CHEMOTAXIS SENSOR HISTIDINE KINASE-RELATED"/>
    <property type="match status" value="1"/>
</dbReference>
<accession>A0A5B1CC36</accession>
<evidence type="ECO:0000313" key="3">
    <source>
        <dbReference type="Proteomes" id="UP000322699"/>
    </source>
</evidence>
<dbReference type="AlphaFoldDB" id="A0A5B1CC36"/>
<dbReference type="SMART" id="SM00260">
    <property type="entry name" value="CheW"/>
    <property type="match status" value="1"/>
</dbReference>
<name>A0A5B1CC36_9BACT</name>
<dbReference type="Proteomes" id="UP000322699">
    <property type="component" value="Unassembled WGS sequence"/>
</dbReference>
<evidence type="ECO:0000313" key="2">
    <source>
        <dbReference type="EMBL" id="KAA1257782.1"/>
    </source>
</evidence>
<proteinExistence type="predicted"/>
<dbReference type="Pfam" id="PF01584">
    <property type="entry name" value="CheW"/>
    <property type="match status" value="1"/>
</dbReference>
<keyword evidence="3" id="KW-1185">Reference proteome</keyword>
<dbReference type="EMBL" id="VRLW01000001">
    <property type="protein sequence ID" value="KAA1257782.1"/>
    <property type="molecule type" value="Genomic_DNA"/>
</dbReference>
<gene>
    <name evidence="2" type="primary">cheW_1</name>
    <name evidence="2" type="ORF">LF1_02720</name>
</gene>
<dbReference type="GO" id="GO:0005829">
    <property type="term" value="C:cytosol"/>
    <property type="evidence" value="ECO:0007669"/>
    <property type="project" value="TreeGrafter"/>
</dbReference>
<dbReference type="InterPro" id="IPR002545">
    <property type="entry name" value="CheW-lke_dom"/>
</dbReference>
<dbReference type="SUPFAM" id="SSF50341">
    <property type="entry name" value="CheW-like"/>
    <property type="match status" value="1"/>
</dbReference>